<dbReference type="SUPFAM" id="SSF52540">
    <property type="entry name" value="P-loop containing nucleoside triphosphate hydrolases"/>
    <property type="match status" value="1"/>
</dbReference>
<dbReference type="GO" id="GO:0006779">
    <property type="term" value="P:porphyrin-containing compound biosynthetic process"/>
    <property type="evidence" value="ECO:0007669"/>
    <property type="project" value="UniProtKB-KW"/>
</dbReference>
<evidence type="ECO:0000259" key="11">
    <source>
        <dbReference type="PROSITE" id="PS51186"/>
    </source>
</evidence>
<dbReference type="CDD" id="cd00561">
    <property type="entry name" value="CobA_ACA"/>
    <property type="match status" value="1"/>
</dbReference>
<comment type="pathway">
    <text evidence="1">Cofactor biosynthesis; adenosylcobalamin biosynthesis; adenosylcobalamin from cob(II)yrinate a,c-diamide: step 2/7.</text>
</comment>
<evidence type="ECO:0000256" key="1">
    <source>
        <dbReference type="ARBA" id="ARBA00005121"/>
    </source>
</evidence>
<protein>
    <recommendedName>
        <fullName evidence="3">corrinoid adenosyltransferase</fullName>
        <ecNumber evidence="3">2.5.1.17</ecNumber>
    </recommendedName>
    <alternativeName>
        <fullName evidence="6">Cob(II)alamin adenosyltransferase</fullName>
    </alternativeName>
    <alternativeName>
        <fullName evidence="8">Cob(II)yrinic acid a,c-diamide adenosyltransferase</fullName>
    </alternativeName>
    <alternativeName>
        <fullName evidence="7">Cobinamide/cobalamin adenosyltransferase</fullName>
    </alternativeName>
</protein>
<evidence type="ECO:0000256" key="4">
    <source>
        <dbReference type="ARBA" id="ARBA00023244"/>
    </source>
</evidence>
<dbReference type="GO" id="GO:0008817">
    <property type="term" value="F:corrinoid adenosyltransferase activity"/>
    <property type="evidence" value="ECO:0007669"/>
    <property type="project" value="UniProtKB-EC"/>
</dbReference>
<dbReference type="EC" id="2.5.1.17" evidence="3"/>
<dbReference type="OrthoDB" id="9810309at2"/>
<dbReference type="AlphaFoldDB" id="S9QQP2"/>
<dbReference type="STRING" id="1123069.ruthe_02667"/>
<evidence type="ECO:0000256" key="6">
    <source>
        <dbReference type="ARBA" id="ARBA00031529"/>
    </source>
</evidence>
<sequence>MPEPVLRRLSPSDPDLPAAFALIRRAFADIAPFIDPPSSVERMTVEDLRAGAAAGELWAIGAPPLACALLTPKGDALYLGRLAVAPEARRQGLARALLRQACVRARARGLARVTLGCRVELTGNHALFRSEGFHETHRETHPGYARPTSVWFEKRMTDPIEDDAAARHAEKMAKKKAARDRIMATKTEERGLIIVHTGKGKGKSSAAFGMIFRCIAHGMPCAVVQFIKGARAAGERDLIQRHFADLCEFHSMGEGFTWETQDRDRDIAAATAAWDKAKTLIRDPRHRMVLLDEINIALRYGYLDLEAVLTFLREEKPPATHVVLTGRNAHERLIEMADLATEMELLKHPFRSGVKAQPGVEF</sequence>
<evidence type="ECO:0000256" key="5">
    <source>
        <dbReference type="ARBA" id="ARBA00024929"/>
    </source>
</evidence>
<dbReference type="CDD" id="cd04301">
    <property type="entry name" value="NAT_SF"/>
    <property type="match status" value="1"/>
</dbReference>
<evidence type="ECO:0000256" key="7">
    <source>
        <dbReference type="ARBA" id="ARBA00033334"/>
    </source>
</evidence>
<keyword evidence="13" id="KW-1185">Reference proteome</keyword>
<dbReference type="PROSITE" id="PS51186">
    <property type="entry name" value="GNAT"/>
    <property type="match status" value="1"/>
</dbReference>
<keyword evidence="12" id="KW-0808">Transferase</keyword>
<dbReference type="GO" id="GO:0005524">
    <property type="term" value="F:ATP binding"/>
    <property type="evidence" value="ECO:0007669"/>
    <property type="project" value="InterPro"/>
</dbReference>
<accession>S9QQP2</accession>
<evidence type="ECO:0000313" key="13">
    <source>
        <dbReference type="Proteomes" id="UP000015346"/>
    </source>
</evidence>
<evidence type="ECO:0000256" key="3">
    <source>
        <dbReference type="ARBA" id="ARBA00012454"/>
    </source>
</evidence>
<comment type="caution">
    <text evidence="12">The sequence shown here is derived from an EMBL/GenBank/DDBJ whole genome shotgun (WGS) entry which is preliminary data.</text>
</comment>
<evidence type="ECO:0000256" key="8">
    <source>
        <dbReference type="ARBA" id="ARBA00033354"/>
    </source>
</evidence>
<dbReference type="SUPFAM" id="SSF55729">
    <property type="entry name" value="Acyl-CoA N-acyltransferases (Nat)"/>
    <property type="match status" value="1"/>
</dbReference>
<comment type="catalytic activity">
    <reaction evidence="10">
        <text>2 cob(II)alamin + reduced [electron-transfer flavoprotein] + 2 ATP = 2 adenosylcob(III)alamin + 2 triphosphate + oxidized [electron-transfer flavoprotein] + 3 H(+)</text>
        <dbReference type="Rhea" id="RHEA:28671"/>
        <dbReference type="Rhea" id="RHEA-COMP:10685"/>
        <dbReference type="Rhea" id="RHEA-COMP:10686"/>
        <dbReference type="ChEBI" id="CHEBI:15378"/>
        <dbReference type="ChEBI" id="CHEBI:16304"/>
        <dbReference type="ChEBI" id="CHEBI:18036"/>
        <dbReference type="ChEBI" id="CHEBI:18408"/>
        <dbReference type="ChEBI" id="CHEBI:30616"/>
        <dbReference type="ChEBI" id="CHEBI:57692"/>
        <dbReference type="ChEBI" id="CHEBI:58307"/>
        <dbReference type="EC" id="2.5.1.17"/>
    </reaction>
</comment>
<dbReference type="NCBIfam" id="NF004637">
    <property type="entry name" value="PRK05986.1"/>
    <property type="match status" value="1"/>
</dbReference>
<dbReference type="PATRIC" id="fig|1123069.3.peg.2642"/>
<evidence type="ECO:0000256" key="10">
    <source>
        <dbReference type="ARBA" id="ARBA00048692"/>
    </source>
</evidence>
<comment type="similarity">
    <text evidence="2">Belongs to the Cob(I)alamin adenosyltransferase family.</text>
</comment>
<dbReference type="PANTHER" id="PTHR46638:SF1">
    <property type="entry name" value="CORRINOID ADENOSYLTRANSFERASE"/>
    <property type="match status" value="1"/>
</dbReference>
<evidence type="ECO:0000256" key="9">
    <source>
        <dbReference type="ARBA" id="ARBA00048555"/>
    </source>
</evidence>
<dbReference type="Gene3D" id="3.40.630.30">
    <property type="match status" value="1"/>
</dbReference>
<dbReference type="InterPro" id="IPR016181">
    <property type="entry name" value="Acyl_CoA_acyltransferase"/>
</dbReference>
<feature type="domain" description="N-acetyltransferase" evidence="11">
    <location>
        <begin position="4"/>
        <end position="157"/>
    </location>
</feature>
<dbReference type="Pfam" id="PF00583">
    <property type="entry name" value="Acetyltransf_1"/>
    <property type="match status" value="1"/>
</dbReference>
<dbReference type="GO" id="GO:0016747">
    <property type="term" value="F:acyltransferase activity, transferring groups other than amino-acyl groups"/>
    <property type="evidence" value="ECO:0007669"/>
    <property type="project" value="InterPro"/>
</dbReference>
<dbReference type="GO" id="GO:0009236">
    <property type="term" value="P:cobalamin biosynthetic process"/>
    <property type="evidence" value="ECO:0007669"/>
    <property type="project" value="UniProtKB-UniPathway"/>
</dbReference>
<dbReference type="InterPro" id="IPR027417">
    <property type="entry name" value="P-loop_NTPase"/>
</dbReference>
<dbReference type="UniPathway" id="UPA00148">
    <property type="reaction ID" value="UER00233"/>
</dbReference>
<gene>
    <name evidence="12" type="ORF">ruthe_02667</name>
</gene>
<comment type="catalytic activity">
    <reaction evidence="9">
        <text>2 cob(II)yrinate a,c diamide + reduced [electron-transfer flavoprotein] + 2 ATP = 2 adenosylcob(III)yrinate a,c-diamide + 2 triphosphate + oxidized [electron-transfer flavoprotein] + 3 H(+)</text>
        <dbReference type="Rhea" id="RHEA:11528"/>
        <dbReference type="Rhea" id="RHEA-COMP:10685"/>
        <dbReference type="Rhea" id="RHEA-COMP:10686"/>
        <dbReference type="ChEBI" id="CHEBI:15378"/>
        <dbReference type="ChEBI" id="CHEBI:18036"/>
        <dbReference type="ChEBI" id="CHEBI:30616"/>
        <dbReference type="ChEBI" id="CHEBI:57692"/>
        <dbReference type="ChEBI" id="CHEBI:58307"/>
        <dbReference type="ChEBI" id="CHEBI:58503"/>
        <dbReference type="ChEBI" id="CHEBI:58537"/>
        <dbReference type="EC" id="2.5.1.17"/>
    </reaction>
</comment>
<reference evidence="12 13" key="1">
    <citation type="journal article" date="2013" name="Stand. Genomic Sci.">
        <title>Genome sequence of the reddish-pigmented Rubellimicrobium thermophilum type strain (DSM 16684(T)), a member of the Roseobacter clade.</title>
        <authorList>
            <person name="Fiebig A."/>
            <person name="Riedel T."/>
            <person name="Gronow S."/>
            <person name="Petersen J."/>
            <person name="Klenk H.P."/>
            <person name="Goker M."/>
        </authorList>
    </citation>
    <scope>NUCLEOTIDE SEQUENCE [LARGE SCALE GENOMIC DNA]</scope>
    <source>
        <strain evidence="12 13">DSM 16684</strain>
    </source>
</reference>
<dbReference type="EMBL" id="AOLV01000031">
    <property type="protein sequence ID" value="EPX83716.1"/>
    <property type="molecule type" value="Genomic_DNA"/>
</dbReference>
<dbReference type="HOGENOM" id="CLU_758376_0_0_5"/>
<dbReference type="Proteomes" id="UP000015346">
    <property type="component" value="Unassembled WGS sequence"/>
</dbReference>
<name>S9QQP2_9RHOB</name>
<keyword evidence="4" id="KW-0627">Porphyrin biosynthesis</keyword>
<dbReference type="Gene3D" id="3.40.50.300">
    <property type="entry name" value="P-loop containing nucleotide triphosphate hydrolases"/>
    <property type="match status" value="1"/>
</dbReference>
<dbReference type="NCBIfam" id="TIGR00708">
    <property type="entry name" value="cobA"/>
    <property type="match status" value="1"/>
</dbReference>
<dbReference type="InterPro" id="IPR000182">
    <property type="entry name" value="GNAT_dom"/>
</dbReference>
<dbReference type="Pfam" id="PF12557">
    <property type="entry name" value="Co_AT_N"/>
    <property type="match status" value="1"/>
</dbReference>
<evidence type="ECO:0000256" key="2">
    <source>
        <dbReference type="ARBA" id="ARBA00007487"/>
    </source>
</evidence>
<organism evidence="12 13">
    <name type="scientific">Rubellimicrobium thermophilum DSM 16684</name>
    <dbReference type="NCBI Taxonomy" id="1123069"/>
    <lineage>
        <taxon>Bacteria</taxon>
        <taxon>Pseudomonadati</taxon>
        <taxon>Pseudomonadota</taxon>
        <taxon>Alphaproteobacteria</taxon>
        <taxon>Rhodobacterales</taxon>
        <taxon>Roseobacteraceae</taxon>
        <taxon>Rubellimicrobium</taxon>
    </lineage>
</organism>
<evidence type="ECO:0000313" key="12">
    <source>
        <dbReference type="EMBL" id="EPX83716.1"/>
    </source>
</evidence>
<dbReference type="Pfam" id="PF02572">
    <property type="entry name" value="CobA_CobO_BtuR"/>
    <property type="match status" value="1"/>
</dbReference>
<comment type="function">
    <text evidence="5">Required for both de novo synthesis of the corrin ring for the assimilation of exogenous corrinoids. Participates in the adenosylation of a variety of incomplete and complete corrinoids.</text>
</comment>
<proteinExistence type="inferred from homology"/>
<dbReference type="InterPro" id="IPR025826">
    <property type="entry name" value="Co_AT_N_dom"/>
</dbReference>
<dbReference type="InterPro" id="IPR003724">
    <property type="entry name" value="CblAdoTrfase_CobA"/>
</dbReference>
<dbReference type="PANTHER" id="PTHR46638">
    <property type="entry name" value="CORRINOID ADENOSYLTRANSFERASE"/>
    <property type="match status" value="1"/>
</dbReference>